<sequence>MITNQAQKPEMEEINSEVVTPCSVTPEKWLDEAHRGFKRASRIWEERVIGNRPRLSRLLRPRGALDKRHSYSGAASLYRMPAQKYNSQDNVQAQNCEGPTHGHRLESRNSIKEHFLTIIAPDDNKACVKFFGTKQAVHLEKKRLVEMHSWIIHPYSCFK</sequence>
<evidence type="ECO:0000313" key="2">
    <source>
        <dbReference type="EMBL" id="VDL89085.1"/>
    </source>
</evidence>
<keyword evidence="3" id="KW-1185">Reference proteome</keyword>
<dbReference type="OrthoDB" id="6282292at2759"/>
<evidence type="ECO:0000313" key="4">
    <source>
        <dbReference type="WBParaSite" id="SSLN_0000278701-mRNA-1"/>
    </source>
</evidence>
<name>A0A183SEQ2_SCHSO</name>
<dbReference type="EMBL" id="UYSU01032315">
    <property type="protein sequence ID" value="VDL89085.1"/>
    <property type="molecule type" value="Genomic_DNA"/>
</dbReference>
<reference evidence="2 3" key="2">
    <citation type="submission" date="2018-11" db="EMBL/GenBank/DDBJ databases">
        <authorList>
            <consortium name="Pathogen Informatics"/>
        </authorList>
    </citation>
    <scope>NUCLEOTIDE SEQUENCE [LARGE SCALE GENOMIC DNA]</scope>
    <source>
        <strain evidence="2 3">NST_G2</strain>
    </source>
</reference>
<gene>
    <name evidence="2" type="ORF">SSLN_LOCUS2700</name>
</gene>
<organism evidence="4">
    <name type="scientific">Schistocephalus solidus</name>
    <name type="common">Tapeworm</name>
    <dbReference type="NCBI Taxonomy" id="70667"/>
    <lineage>
        <taxon>Eukaryota</taxon>
        <taxon>Metazoa</taxon>
        <taxon>Spiralia</taxon>
        <taxon>Lophotrochozoa</taxon>
        <taxon>Platyhelminthes</taxon>
        <taxon>Cestoda</taxon>
        <taxon>Eucestoda</taxon>
        <taxon>Diphyllobothriidea</taxon>
        <taxon>Diphyllobothriidae</taxon>
        <taxon>Schistocephalus</taxon>
    </lineage>
</organism>
<proteinExistence type="predicted"/>
<dbReference type="AlphaFoldDB" id="A0A183SEQ2"/>
<dbReference type="InterPro" id="IPR013621">
    <property type="entry name" value="Ion_trans_N"/>
</dbReference>
<dbReference type="Pfam" id="PF08412">
    <property type="entry name" value="Ion_trans_N"/>
    <property type="match status" value="1"/>
</dbReference>
<dbReference type="WBParaSite" id="SSLN_0000278701-mRNA-1">
    <property type="protein sequence ID" value="SSLN_0000278701-mRNA-1"/>
    <property type="gene ID" value="SSLN_0000278701"/>
</dbReference>
<feature type="domain" description="Ion transport N-terminal" evidence="1">
    <location>
        <begin position="118"/>
        <end position="158"/>
    </location>
</feature>
<dbReference type="Proteomes" id="UP000275846">
    <property type="component" value="Unassembled WGS sequence"/>
</dbReference>
<evidence type="ECO:0000259" key="1">
    <source>
        <dbReference type="Pfam" id="PF08412"/>
    </source>
</evidence>
<accession>A0A183SEQ2</accession>
<protein>
    <submittedName>
        <fullName evidence="4">Ion_trans_N domain-containing protein</fullName>
    </submittedName>
</protein>
<reference evidence="4" key="1">
    <citation type="submission" date="2016-06" db="UniProtKB">
        <authorList>
            <consortium name="WormBaseParasite"/>
        </authorList>
    </citation>
    <scope>IDENTIFICATION</scope>
</reference>
<evidence type="ECO:0000313" key="3">
    <source>
        <dbReference type="Proteomes" id="UP000275846"/>
    </source>
</evidence>